<dbReference type="Pfam" id="PF01343">
    <property type="entry name" value="Peptidase_S49"/>
    <property type="match status" value="1"/>
</dbReference>
<feature type="transmembrane region" description="Helical" evidence="5">
    <location>
        <begin position="21"/>
        <end position="42"/>
    </location>
</feature>
<evidence type="ECO:0000313" key="8">
    <source>
        <dbReference type="Proteomes" id="UP000229056"/>
    </source>
</evidence>
<keyword evidence="5" id="KW-0812">Transmembrane</keyword>
<evidence type="ECO:0000256" key="3">
    <source>
        <dbReference type="ARBA" id="ARBA00022801"/>
    </source>
</evidence>
<dbReference type="SUPFAM" id="SSF52096">
    <property type="entry name" value="ClpP/crotonase"/>
    <property type="match status" value="1"/>
</dbReference>
<evidence type="ECO:0000256" key="1">
    <source>
        <dbReference type="ARBA" id="ARBA00008683"/>
    </source>
</evidence>
<keyword evidence="3" id="KW-0378">Hydrolase</keyword>
<evidence type="ECO:0000256" key="4">
    <source>
        <dbReference type="ARBA" id="ARBA00022825"/>
    </source>
</evidence>
<evidence type="ECO:0000256" key="2">
    <source>
        <dbReference type="ARBA" id="ARBA00022670"/>
    </source>
</evidence>
<evidence type="ECO:0000259" key="6">
    <source>
        <dbReference type="Pfam" id="PF01343"/>
    </source>
</evidence>
<dbReference type="Proteomes" id="UP000229056">
    <property type="component" value="Unassembled WGS sequence"/>
</dbReference>
<keyword evidence="4" id="KW-0720">Serine protease</keyword>
<reference evidence="8" key="1">
    <citation type="submission" date="2017-09" db="EMBL/GenBank/DDBJ databases">
        <title>Depth-based differentiation of microbial function through sediment-hosted aquifers and enrichment of novel symbionts in the deep terrestrial subsurface.</title>
        <authorList>
            <person name="Probst A.J."/>
            <person name="Ladd B."/>
            <person name="Jarett J.K."/>
            <person name="Geller-Mcgrath D.E."/>
            <person name="Sieber C.M.K."/>
            <person name="Emerson J.B."/>
            <person name="Anantharaman K."/>
            <person name="Thomas B.C."/>
            <person name="Malmstrom R."/>
            <person name="Stieglmeier M."/>
            <person name="Klingl A."/>
            <person name="Woyke T."/>
            <person name="Ryan C.M."/>
            <person name="Banfield J.F."/>
        </authorList>
    </citation>
    <scope>NUCLEOTIDE SEQUENCE [LARGE SCALE GENOMIC DNA]</scope>
</reference>
<dbReference type="GO" id="GO:0008236">
    <property type="term" value="F:serine-type peptidase activity"/>
    <property type="evidence" value="ECO:0007669"/>
    <property type="project" value="UniProtKB-KW"/>
</dbReference>
<dbReference type="CDD" id="cd07023">
    <property type="entry name" value="S49_Sppa_N_C"/>
    <property type="match status" value="1"/>
</dbReference>
<proteinExistence type="inferred from homology"/>
<accession>A0A2H0W2W8</accession>
<dbReference type="GO" id="GO:0006508">
    <property type="term" value="P:proteolysis"/>
    <property type="evidence" value="ECO:0007669"/>
    <property type="project" value="UniProtKB-KW"/>
</dbReference>
<keyword evidence="2" id="KW-0645">Protease</keyword>
<dbReference type="PANTHER" id="PTHR42987">
    <property type="entry name" value="PEPTIDASE S49"/>
    <property type="match status" value="1"/>
</dbReference>
<keyword evidence="5" id="KW-1133">Transmembrane helix</keyword>
<evidence type="ECO:0000313" key="7">
    <source>
        <dbReference type="EMBL" id="PIS05686.1"/>
    </source>
</evidence>
<dbReference type="PANTHER" id="PTHR42987:SF4">
    <property type="entry name" value="PROTEASE SOHB-RELATED"/>
    <property type="match status" value="1"/>
</dbReference>
<organism evidence="7 8">
    <name type="scientific">Candidatus Buchananbacteria bacterium CG10_big_fil_rev_8_21_14_0_10_33_19</name>
    <dbReference type="NCBI Taxonomy" id="1974525"/>
    <lineage>
        <taxon>Bacteria</taxon>
        <taxon>Candidatus Buchananiibacteriota</taxon>
    </lineage>
</organism>
<dbReference type="InterPro" id="IPR047272">
    <property type="entry name" value="S49_SppA_C"/>
</dbReference>
<keyword evidence="5" id="KW-0472">Membrane</keyword>
<dbReference type="InterPro" id="IPR002142">
    <property type="entry name" value="Peptidase_S49"/>
</dbReference>
<name>A0A2H0W2W8_9BACT</name>
<feature type="domain" description="Peptidase S49" evidence="6">
    <location>
        <begin position="135"/>
        <end position="282"/>
    </location>
</feature>
<sequence>MITKIKKIMFMKIDLAGLKKLAIGLVVLAAFITVANEAYYWFGDSSSYDELSEESLAENDCNVIGIELHGDLYTYLSPDNKDADGLPLVNEVASESIMGMINSAEEDENIKAILLEVDSYGGLPVAGEEVAKAMKNTTKPTVTMIRSAGTSAAYWAATGADIIFASRNSDVGGIGVTMSYVDNVTQNKNDGLTYNSLSTGKYKDYGDPNKPLTVEEKQLFQRDLNILHQNFIEAVAESRNLDIKTVAKLADGSTMLGAMALENGLIDRIGGIIEVNNYLKEQIGGEPEICW</sequence>
<comment type="similarity">
    <text evidence="1">Belongs to the peptidase S49 family.</text>
</comment>
<dbReference type="EMBL" id="PEZY01000012">
    <property type="protein sequence ID" value="PIS05686.1"/>
    <property type="molecule type" value="Genomic_DNA"/>
</dbReference>
<dbReference type="AlphaFoldDB" id="A0A2H0W2W8"/>
<evidence type="ECO:0000256" key="5">
    <source>
        <dbReference type="SAM" id="Phobius"/>
    </source>
</evidence>
<gene>
    <name evidence="7" type="ORF">COT80_02860</name>
</gene>
<dbReference type="InterPro" id="IPR029045">
    <property type="entry name" value="ClpP/crotonase-like_dom_sf"/>
</dbReference>
<dbReference type="Gene3D" id="3.90.226.10">
    <property type="entry name" value="2-enoyl-CoA Hydratase, Chain A, domain 1"/>
    <property type="match status" value="2"/>
</dbReference>
<comment type="caution">
    <text evidence="7">The sequence shown here is derived from an EMBL/GenBank/DDBJ whole genome shotgun (WGS) entry which is preliminary data.</text>
</comment>
<protein>
    <recommendedName>
        <fullName evidence="6">Peptidase S49 domain-containing protein</fullName>
    </recommendedName>
</protein>